<evidence type="ECO:0000256" key="7">
    <source>
        <dbReference type="SAM" id="Phobius"/>
    </source>
</evidence>
<evidence type="ECO:0000313" key="10">
    <source>
        <dbReference type="Proteomes" id="UP000286773"/>
    </source>
</evidence>
<feature type="transmembrane region" description="Helical" evidence="7">
    <location>
        <begin position="91"/>
        <end position="109"/>
    </location>
</feature>
<keyword evidence="4 7" id="KW-0812">Transmembrane</keyword>
<dbReference type="GO" id="GO:0005886">
    <property type="term" value="C:plasma membrane"/>
    <property type="evidence" value="ECO:0007669"/>
    <property type="project" value="UniProtKB-SubCell"/>
</dbReference>
<feature type="transmembrane region" description="Helical" evidence="7">
    <location>
        <begin position="58"/>
        <end position="79"/>
    </location>
</feature>
<evidence type="ECO:0000256" key="4">
    <source>
        <dbReference type="ARBA" id="ARBA00022692"/>
    </source>
</evidence>
<name>A0A430AM52_9ENTE</name>
<keyword evidence="3" id="KW-1003">Cell membrane</keyword>
<feature type="transmembrane region" description="Helical" evidence="7">
    <location>
        <begin position="250"/>
        <end position="268"/>
    </location>
</feature>
<dbReference type="InterPro" id="IPR018383">
    <property type="entry name" value="UPF0324_pro"/>
</dbReference>
<evidence type="ECO:0000256" key="8">
    <source>
        <dbReference type="SAM" id="SignalP"/>
    </source>
</evidence>
<dbReference type="PANTHER" id="PTHR30106:SF2">
    <property type="entry name" value="UPF0324 INNER MEMBRANE PROTEIN YEIH"/>
    <property type="match status" value="1"/>
</dbReference>
<dbReference type="Proteomes" id="UP000286773">
    <property type="component" value="Unassembled WGS sequence"/>
</dbReference>
<feature type="signal peptide" evidence="8">
    <location>
        <begin position="1"/>
        <end position="22"/>
    </location>
</feature>
<dbReference type="AlphaFoldDB" id="A0A430AM52"/>
<evidence type="ECO:0000256" key="6">
    <source>
        <dbReference type="ARBA" id="ARBA00023136"/>
    </source>
</evidence>
<evidence type="ECO:0000313" key="9">
    <source>
        <dbReference type="EMBL" id="RSU09230.1"/>
    </source>
</evidence>
<evidence type="ECO:0000256" key="1">
    <source>
        <dbReference type="ARBA" id="ARBA00004651"/>
    </source>
</evidence>
<evidence type="ECO:0000256" key="5">
    <source>
        <dbReference type="ARBA" id="ARBA00022989"/>
    </source>
</evidence>
<feature type="transmembrane region" description="Helical" evidence="7">
    <location>
        <begin position="280"/>
        <end position="300"/>
    </location>
</feature>
<protein>
    <recommendedName>
        <fullName evidence="11">Sulfate exporter family transporter</fullName>
    </recommendedName>
</protein>
<keyword evidence="6 7" id="KW-0472">Membrane</keyword>
<feature type="transmembrane region" description="Helical" evidence="7">
    <location>
        <begin position="32"/>
        <end position="51"/>
    </location>
</feature>
<reference evidence="9 10" key="1">
    <citation type="submission" date="2017-05" db="EMBL/GenBank/DDBJ databases">
        <title>Vagococcus spp. assemblies.</title>
        <authorList>
            <person name="Gulvik C.A."/>
        </authorList>
    </citation>
    <scope>NUCLEOTIDE SEQUENCE [LARGE SCALE GENOMIC DNA]</scope>
    <source>
        <strain evidence="9 10">LMG 24798</strain>
    </source>
</reference>
<feature type="transmembrane region" description="Helical" evidence="7">
    <location>
        <begin position="217"/>
        <end position="235"/>
    </location>
</feature>
<dbReference type="EMBL" id="NGKC01000021">
    <property type="protein sequence ID" value="RSU09230.1"/>
    <property type="molecule type" value="Genomic_DNA"/>
</dbReference>
<feature type="transmembrane region" description="Helical" evidence="7">
    <location>
        <begin position="306"/>
        <end position="326"/>
    </location>
</feature>
<evidence type="ECO:0000256" key="3">
    <source>
        <dbReference type="ARBA" id="ARBA00022475"/>
    </source>
</evidence>
<sequence length="331" mass="35089">MNIFKKRSFWLAAGVTLFCALAADQLAKLPGLKLIGTLVLALLLGMLLQLVKPVREHSAAGVGFISNKFLRLGIILLGFRLNLEDLANSGIKTILLAIVVVSFTILVTYQLCRKMNVEKELSILTACGCGVCGAAAVMGVSPQVKAEKDDSVLAIAVVCIMGTLFTLIEIVIKPLLGMDAVQLGVLNGASLHEIAHAVAAGGSNGEVALNAALIMKLSRVILLAPVALLVGVWYQKTSHFEVSGKQKLPIPWFMAGFLASSVLGTFLPISTGVLDMLVELAYICLGMAMAALGLSVNFRVIKERGMSVFIAAFISSSLLLVLAIFASKLFF</sequence>
<comment type="similarity">
    <text evidence="2">Belongs to the UPF0324 family.</text>
</comment>
<dbReference type="PANTHER" id="PTHR30106">
    <property type="entry name" value="INNER MEMBRANE PROTEIN YEIH-RELATED"/>
    <property type="match status" value="1"/>
</dbReference>
<keyword evidence="10" id="KW-1185">Reference proteome</keyword>
<feature type="transmembrane region" description="Helical" evidence="7">
    <location>
        <begin position="121"/>
        <end position="140"/>
    </location>
</feature>
<proteinExistence type="inferred from homology"/>
<dbReference type="Pfam" id="PF03601">
    <property type="entry name" value="Cons_hypoth698"/>
    <property type="match status" value="1"/>
</dbReference>
<keyword evidence="5 7" id="KW-1133">Transmembrane helix</keyword>
<comment type="subcellular location">
    <subcellularLocation>
        <location evidence="1">Cell membrane</location>
        <topology evidence="1">Multi-pass membrane protein</topology>
    </subcellularLocation>
</comment>
<organism evidence="9 10">
    <name type="scientific">Vagococcus acidifermentans</name>
    <dbReference type="NCBI Taxonomy" id="564710"/>
    <lineage>
        <taxon>Bacteria</taxon>
        <taxon>Bacillati</taxon>
        <taxon>Bacillota</taxon>
        <taxon>Bacilli</taxon>
        <taxon>Lactobacillales</taxon>
        <taxon>Enterococcaceae</taxon>
        <taxon>Vagococcus</taxon>
    </lineage>
</organism>
<keyword evidence="8" id="KW-0732">Signal</keyword>
<evidence type="ECO:0008006" key="11">
    <source>
        <dbReference type="Google" id="ProtNLM"/>
    </source>
</evidence>
<gene>
    <name evidence="9" type="ORF">CBF27_13100</name>
</gene>
<feature type="transmembrane region" description="Helical" evidence="7">
    <location>
        <begin position="152"/>
        <end position="172"/>
    </location>
</feature>
<evidence type="ECO:0000256" key="2">
    <source>
        <dbReference type="ARBA" id="ARBA00007977"/>
    </source>
</evidence>
<accession>A0A430AM52</accession>
<comment type="caution">
    <text evidence="9">The sequence shown here is derived from an EMBL/GenBank/DDBJ whole genome shotgun (WGS) entry which is preliminary data.</text>
</comment>
<feature type="chain" id="PRO_5039626506" description="Sulfate exporter family transporter" evidence="8">
    <location>
        <begin position="23"/>
        <end position="331"/>
    </location>
</feature>